<proteinExistence type="predicted"/>
<dbReference type="Proteomes" id="UP001226091">
    <property type="component" value="Chromosome"/>
</dbReference>
<organism evidence="1 2">
    <name type="scientific">Metabacillus hrfriensis</name>
    <dbReference type="NCBI Taxonomy" id="3048891"/>
    <lineage>
        <taxon>Bacteria</taxon>
        <taxon>Bacillati</taxon>
        <taxon>Bacillota</taxon>
        <taxon>Bacilli</taxon>
        <taxon>Bacillales</taxon>
        <taxon>Bacillaceae</taxon>
        <taxon>Metabacillus</taxon>
    </lineage>
</organism>
<reference evidence="2" key="1">
    <citation type="journal article" date="2025" name="Aquaculture">
        <title>Assessment of the bioflocculant production and safety properties of Metabacillus hrfriensis sp. nov. based on phenotypic and whole-genome sequencing analysis.</title>
        <authorList>
            <person name="Zhang R."/>
            <person name="Zhao Z."/>
            <person name="Luo L."/>
            <person name="Wang S."/>
            <person name="Guo K."/>
            <person name="Xu W."/>
        </authorList>
    </citation>
    <scope>NUCLEOTIDE SEQUENCE [LARGE SCALE GENOMIC DNA]</scope>
    <source>
        <strain evidence="2">CT-WN-B3</strain>
    </source>
</reference>
<protein>
    <submittedName>
        <fullName evidence="1">AraC family transcriptional regulator</fullName>
    </submittedName>
</protein>
<keyword evidence="2" id="KW-1185">Reference proteome</keyword>
<gene>
    <name evidence="1" type="ORF">QLQ22_15175</name>
</gene>
<dbReference type="EMBL" id="CP126116">
    <property type="protein sequence ID" value="WHZ56049.1"/>
    <property type="molecule type" value="Genomic_DNA"/>
</dbReference>
<name>A0ACD4R6H2_9BACI</name>
<sequence>MYLVKESVTRLNQHLVLTGQGASFRINYWGVDSQLTYNPVHRHSSFEVCYVLNGEGTYIDDGNIYSLYPGTLFYSRPGITHQILSEKGLFLLFVCFEVDERRSSREYIKHYLSLAQQDHVLIHNGDNSSTATLWKTLLVPIQEQWAVSSDTLPNLAHTLLVSFLNLFLNHKDTYKNNMNLPHFILQQAKNFIIDNLEKELSLEMVAQYLNVSTRHLSRLFSTGIHENFITFIRKERVKQAAYLLKSTNLPIKEIAEATGFGSVHYFTRVFQKETGLPPGRFRKTTN</sequence>
<accession>A0ACD4R6H2</accession>
<evidence type="ECO:0000313" key="1">
    <source>
        <dbReference type="EMBL" id="WHZ56049.1"/>
    </source>
</evidence>
<evidence type="ECO:0000313" key="2">
    <source>
        <dbReference type="Proteomes" id="UP001226091"/>
    </source>
</evidence>